<evidence type="ECO:0000313" key="3">
    <source>
        <dbReference type="Proteomes" id="UP000675781"/>
    </source>
</evidence>
<comment type="caution">
    <text evidence="2">The sequence shown here is derived from an EMBL/GenBank/DDBJ whole genome shotgun (WGS) entry which is preliminary data.</text>
</comment>
<evidence type="ECO:0000313" key="2">
    <source>
        <dbReference type="EMBL" id="MBR7833702.1"/>
    </source>
</evidence>
<sequence length="132" mass="12999">MASAARLTLTAATALLAAAAAAPAHAAAVHTDFTPRAIIGANIARGADGTERTVMCPPEESVLGGGFTVSAPAGRTLSHAPDDVITSRPTSDATGWIVAVRKTLESGAHAAAIPADLSVEAVCTEGETSPGA</sequence>
<keyword evidence="1" id="KW-0732">Signal</keyword>
<gene>
    <name evidence="2" type="ORF">KDL01_10530</name>
</gene>
<dbReference type="AlphaFoldDB" id="A0A941EL90"/>
<feature type="signal peptide" evidence="1">
    <location>
        <begin position="1"/>
        <end position="26"/>
    </location>
</feature>
<organism evidence="2 3">
    <name type="scientific">Actinospica durhamensis</name>
    <dbReference type="NCBI Taxonomy" id="1508375"/>
    <lineage>
        <taxon>Bacteria</taxon>
        <taxon>Bacillati</taxon>
        <taxon>Actinomycetota</taxon>
        <taxon>Actinomycetes</taxon>
        <taxon>Catenulisporales</taxon>
        <taxon>Actinospicaceae</taxon>
        <taxon>Actinospica</taxon>
    </lineage>
</organism>
<evidence type="ECO:0008006" key="4">
    <source>
        <dbReference type="Google" id="ProtNLM"/>
    </source>
</evidence>
<proteinExistence type="predicted"/>
<evidence type="ECO:0000256" key="1">
    <source>
        <dbReference type="SAM" id="SignalP"/>
    </source>
</evidence>
<dbReference type="RefSeq" id="WP_212528221.1">
    <property type="nucleotide sequence ID" value="NZ_JAGSOG010000037.1"/>
</dbReference>
<dbReference type="Proteomes" id="UP000675781">
    <property type="component" value="Unassembled WGS sequence"/>
</dbReference>
<protein>
    <recommendedName>
        <fullName evidence="4">Secreted protein</fullName>
    </recommendedName>
</protein>
<feature type="chain" id="PRO_5037083082" description="Secreted protein" evidence="1">
    <location>
        <begin position="27"/>
        <end position="132"/>
    </location>
</feature>
<reference evidence="2" key="1">
    <citation type="submission" date="2021-04" db="EMBL/GenBank/DDBJ databases">
        <title>Genome based classification of Actinospica acidithermotolerans sp. nov., an actinobacterium isolated from an Indonesian hot spring.</title>
        <authorList>
            <person name="Kusuma A.B."/>
            <person name="Putra K.E."/>
            <person name="Nafisah S."/>
            <person name="Loh J."/>
            <person name="Nouioui I."/>
            <person name="Goodfellow M."/>
        </authorList>
    </citation>
    <scope>NUCLEOTIDE SEQUENCE</scope>
    <source>
        <strain evidence="2">CSCA 57</strain>
    </source>
</reference>
<accession>A0A941EL90</accession>
<dbReference type="EMBL" id="JAGSOG010000037">
    <property type="protein sequence ID" value="MBR7833702.1"/>
    <property type="molecule type" value="Genomic_DNA"/>
</dbReference>
<keyword evidence="3" id="KW-1185">Reference proteome</keyword>
<name>A0A941EL90_9ACTN</name>